<feature type="domain" description="Ig-like" evidence="13">
    <location>
        <begin position="1271"/>
        <end position="1357"/>
    </location>
</feature>
<evidence type="ECO:0008006" key="17">
    <source>
        <dbReference type="Google" id="ProtNLM"/>
    </source>
</evidence>
<evidence type="ECO:0000256" key="8">
    <source>
        <dbReference type="ARBA" id="ARBA00023242"/>
    </source>
</evidence>
<evidence type="ECO:0000256" key="10">
    <source>
        <dbReference type="ARBA" id="ARBA00038352"/>
    </source>
</evidence>
<dbReference type="Proteomes" id="UP001152798">
    <property type="component" value="Chromosome 3"/>
</dbReference>
<keyword evidence="7" id="KW-1015">Disulfide bond</keyword>
<dbReference type="PANTHER" id="PTHR13817">
    <property type="entry name" value="TITIN"/>
    <property type="match status" value="1"/>
</dbReference>
<dbReference type="InterPro" id="IPR003598">
    <property type="entry name" value="Ig_sub2"/>
</dbReference>
<dbReference type="FunFam" id="2.60.40.10:FF:001138">
    <property type="entry name" value="Sallimus, isoform P"/>
    <property type="match status" value="1"/>
</dbReference>
<dbReference type="InterPro" id="IPR003599">
    <property type="entry name" value="Ig_sub"/>
</dbReference>
<comment type="similarity">
    <text evidence="10">Belongs to the immunoglobulin superfamily. MyBP family.</text>
</comment>
<feature type="domain" description="Ig-like" evidence="13">
    <location>
        <begin position="892"/>
        <end position="978"/>
    </location>
</feature>
<feature type="domain" description="Ig-like" evidence="13">
    <location>
        <begin position="986"/>
        <end position="1072"/>
    </location>
</feature>
<evidence type="ECO:0000256" key="7">
    <source>
        <dbReference type="ARBA" id="ARBA00023157"/>
    </source>
</evidence>
<dbReference type="GO" id="GO:0031430">
    <property type="term" value="C:M band"/>
    <property type="evidence" value="ECO:0007669"/>
    <property type="project" value="TreeGrafter"/>
</dbReference>
<protein>
    <recommendedName>
        <fullName evidence="17">Titin</fullName>
    </recommendedName>
</protein>
<dbReference type="FunFam" id="2.60.40.10:FF:000032">
    <property type="entry name" value="palladin isoform X1"/>
    <property type="match status" value="2"/>
</dbReference>
<dbReference type="OrthoDB" id="6592135at2759"/>
<gene>
    <name evidence="15" type="ORF">NEZAVI_LOCUS5584</name>
</gene>
<feature type="domain" description="Fibronectin type-III" evidence="14">
    <location>
        <begin position="1469"/>
        <end position="1562"/>
    </location>
</feature>
<dbReference type="SUPFAM" id="SSF49265">
    <property type="entry name" value="Fibronectin type III"/>
    <property type="match status" value="3"/>
</dbReference>
<keyword evidence="9" id="KW-0393">Immunoglobulin domain</keyword>
<feature type="domain" description="Ig-like" evidence="13">
    <location>
        <begin position="531"/>
        <end position="620"/>
    </location>
</feature>
<dbReference type="Gene3D" id="2.60.40.10">
    <property type="entry name" value="Immunoglobulins"/>
    <property type="match status" value="16"/>
</dbReference>
<keyword evidence="16" id="KW-1185">Reference proteome</keyword>
<dbReference type="Gene3D" id="2.30.30.40">
    <property type="entry name" value="SH3 Domains"/>
    <property type="match status" value="1"/>
</dbReference>
<dbReference type="InterPro" id="IPR007110">
    <property type="entry name" value="Ig-like_dom"/>
</dbReference>
<dbReference type="FunFam" id="2.60.40.10:FF:000050">
    <property type="entry name" value="Titin isoform B"/>
    <property type="match status" value="2"/>
</dbReference>
<feature type="domain" description="Ig-like" evidence="13">
    <location>
        <begin position="438"/>
        <end position="521"/>
    </location>
</feature>
<dbReference type="InterPro" id="IPR001452">
    <property type="entry name" value="SH3_domain"/>
</dbReference>
<organism evidence="15 16">
    <name type="scientific">Nezara viridula</name>
    <name type="common">Southern green stink bug</name>
    <name type="synonym">Cimex viridulus</name>
    <dbReference type="NCBI Taxonomy" id="85310"/>
    <lineage>
        <taxon>Eukaryota</taxon>
        <taxon>Metazoa</taxon>
        <taxon>Ecdysozoa</taxon>
        <taxon>Arthropoda</taxon>
        <taxon>Hexapoda</taxon>
        <taxon>Insecta</taxon>
        <taxon>Pterygota</taxon>
        <taxon>Neoptera</taxon>
        <taxon>Paraneoptera</taxon>
        <taxon>Hemiptera</taxon>
        <taxon>Heteroptera</taxon>
        <taxon>Panheteroptera</taxon>
        <taxon>Pentatomomorpha</taxon>
        <taxon>Pentatomoidea</taxon>
        <taxon>Pentatomidae</taxon>
        <taxon>Pentatominae</taxon>
        <taxon>Nezara</taxon>
    </lineage>
</organism>
<comment type="subcellular location">
    <subcellularLocation>
        <location evidence="2">Cytoplasm</location>
    </subcellularLocation>
    <subcellularLocation>
        <location evidence="1">Nucleus</location>
    </subcellularLocation>
</comment>
<dbReference type="InterPro" id="IPR050964">
    <property type="entry name" value="Striated_Muscle_Regulatory"/>
</dbReference>
<dbReference type="InterPro" id="IPR036179">
    <property type="entry name" value="Ig-like_dom_sf"/>
</dbReference>
<dbReference type="SUPFAM" id="SSF50044">
    <property type="entry name" value="SH3-domain"/>
    <property type="match status" value="1"/>
</dbReference>
<keyword evidence="8" id="KW-0539">Nucleus</keyword>
<dbReference type="EMBL" id="OV725079">
    <property type="protein sequence ID" value="CAH1395278.1"/>
    <property type="molecule type" value="Genomic_DNA"/>
</dbReference>
<evidence type="ECO:0000256" key="3">
    <source>
        <dbReference type="ARBA" id="ARBA00006692"/>
    </source>
</evidence>
<evidence type="ECO:0000259" key="13">
    <source>
        <dbReference type="PROSITE" id="PS50835"/>
    </source>
</evidence>
<comment type="similarity">
    <text evidence="3">Belongs to the protein kinase superfamily. CAMK Ser/Thr protein kinase family.</text>
</comment>
<dbReference type="SUPFAM" id="SSF48726">
    <property type="entry name" value="Immunoglobulin"/>
    <property type="match status" value="11"/>
</dbReference>
<feature type="domain" description="Fibronectin type-III" evidence="14">
    <location>
        <begin position="1368"/>
        <end position="1462"/>
    </location>
</feature>
<dbReference type="InterPro" id="IPR036116">
    <property type="entry name" value="FN3_sf"/>
</dbReference>
<evidence type="ECO:0000256" key="1">
    <source>
        <dbReference type="ARBA" id="ARBA00004123"/>
    </source>
</evidence>
<sequence length="1857" mass="206425">MTGKVKLPRKKKPVKFSEEADSETIYIKEEIEESPEQVKFPLRRKSSTTPYNVEEVEEEIQLGLRSAKPRSASVVYEEESLELKVKRKPSKPSITSFHQEGASLQITKLVEEFGESETKTEGGQLLFSICSYTAETDDALNLVEGERVYIIESTNSDWWFVKKHLTEEKGWVPAVYLRDEPSYTLYVQKKLHEKIDKLPIFEKPGPGTEVNAPKFVEKLQPKHVPDGATVQFECKVVGNPRPQITWFRQTAIIKPSHDFQIFYDDDNVATLIISEVFPEDAGTFTCVAKNAAGFASSTTELVVETPLSDHGSETGGLSRRSLSRESSLADILEGIPPTFSKKPKAKVAPVGSNVELEVRLVAVPEPDIIWSFKGKQITIDQNKTIITSSDMHMYSSILSLKNITQEEEGTYTVVAKNREGEASLDITLKLKPKGEEGPFIVEPLRDVSATEGEGIILSTTVTGSPSPKVTWLKDGNPVKGTEVSGDTYTLTLRDVKPIDAGKYILKATNKRGTVETSAQLNVLELKRAQAPLFVERFEEQKVQEKGTIRLTAKVIGNPIPSITWLRNNKTLLASPRITEMFDGEQILLEIEKADSEQDSGDYKCVATNPIGSATHGARVTIDVAKVTFTKSLPKISESRESYPLTLECETSHTVSTTWYHNGVELSGMDHRELVQEGRKQMLVFKRVLATDKGTYTCSVKDQKTSTTLKVQEVKPDFVRKLEDFEVKEQECAVLEVEISSEAANVIWEKDGMPLEPIKDKIEIEKRGPIHKLFIRSTSVHDEGEYTCRLGNEECTAEVTVIELPPEILTPLSDTTVPRGEKALFEVELTKGDALVRWFKDDTEIQFSEHIQLSIDGKRQRLKIYQAKDSDAGVYTCQVGDQKSKAKLTVQEPKVEFITRLPDVTMLPVGSDAEFVVELSRSDVEVKWLKKGKEIKQSDKFIISSDGPKHKLIIKKVTLEDQSDYSCIAMNIKTTTKLKIEVIETAPKIQVAEKTYKVQRGEDVEIVVKFTGTPKPSAEWSVNGTVIIPNKRISSKVEEDSATLTIKKVVDTDVGNYVVKLKNSVGEASAELTLIIIDVPDAPGIPEVVEITNTSITLHWAEPKSDGNSPIKCYILEHHDKEEFLTWHEITEISSTTHKVTKLVTGHEMMFRVSAVNSVGRGKTSDSSRYIKIQLPTGGTAPTVCKPLNDTASGLGSSVTLECVISGFPQPEVKWFKDGKPLKTKTITYTDNVAKLTISKCVEISGGVYSCKATNSSGTAETNCKLTIQDIPTLSIDNDQLSVQVGIASQWKPIITYSGYPKPELKWFKDGKQLVEDKRIKCYIDEKSTTIAIYSTERIDSGIYTVKATNIAGTATLDLNLRVIDKPSCPQSVQIKDIESESVTVCWQPPVDDGGVDISKYSLEKCEISKKIWTKVADIERDARSYSVQRLLTNAEYMFRIFAQNPVGVSEPAESESVRVQSKYGLPSAPEGPLEISGMTDTSCTLSWGVPFSDGGTPILDYLVERRESGNAWIKIGSTKELHIVTSSLKKGVSYEFKVSARNRVGEGQSLLSDQIIAGTKKSSHYDKESAILALLASYPTARFSYSSPPPPSPPENVQVTNIASKSVTLTWEPPLSNGGSELTGYVIEKQAVMSNLWTKVVTLDATVTNYTVENLKEKSEFYFRVFAENGIGLSFPTTTSLVSLKTHATVPSPPTAPLEVRSTGATSVFLAWGVPESDGGAPLEGYKVAVRDVKKTMWMEVGRVSADVQRLTVKDLQENHEYLIRIFARNEVGFSKPLESDEPFRVQRPTVEAEDTDLEELGFDKETPSLSFTTTTTQSWMREAGMDADIYSYSRSSLLRRSEYFFRIWYYAKNLFQ</sequence>
<feature type="domain" description="SH3" evidence="12">
    <location>
        <begin position="121"/>
        <end position="182"/>
    </location>
</feature>
<dbReference type="PANTHER" id="PTHR13817:SF151">
    <property type="entry name" value="TITIN"/>
    <property type="match status" value="1"/>
</dbReference>
<dbReference type="FunFam" id="2.60.40.10:FF:000214">
    <property type="entry name" value="titin isoform X1"/>
    <property type="match status" value="1"/>
</dbReference>
<keyword evidence="6" id="KW-0677">Repeat</keyword>
<dbReference type="PROSITE" id="PS50002">
    <property type="entry name" value="SH3"/>
    <property type="match status" value="1"/>
</dbReference>
<dbReference type="CDD" id="cd11856">
    <property type="entry name" value="SH3_p47phox_like"/>
    <property type="match status" value="1"/>
</dbReference>
<dbReference type="SMART" id="SM00409">
    <property type="entry name" value="IG"/>
    <property type="match status" value="11"/>
</dbReference>
<dbReference type="PROSITE" id="PS50835">
    <property type="entry name" value="IG_LIKE"/>
    <property type="match status" value="11"/>
</dbReference>
<feature type="domain" description="Fibronectin type-III" evidence="14">
    <location>
        <begin position="1593"/>
        <end position="1689"/>
    </location>
</feature>
<accession>A0A9P0H2P4</accession>
<evidence type="ECO:0000313" key="16">
    <source>
        <dbReference type="Proteomes" id="UP001152798"/>
    </source>
</evidence>
<evidence type="ECO:0000256" key="11">
    <source>
        <dbReference type="PROSITE-ProRule" id="PRU00192"/>
    </source>
</evidence>
<feature type="domain" description="Ig-like" evidence="13">
    <location>
        <begin position="213"/>
        <end position="302"/>
    </location>
</feature>
<dbReference type="PROSITE" id="PS50853">
    <property type="entry name" value="FN3"/>
    <property type="match status" value="5"/>
</dbReference>
<dbReference type="InterPro" id="IPR036028">
    <property type="entry name" value="SH3-like_dom_sf"/>
</dbReference>
<evidence type="ECO:0000313" key="15">
    <source>
        <dbReference type="EMBL" id="CAH1395278.1"/>
    </source>
</evidence>
<dbReference type="InterPro" id="IPR013098">
    <property type="entry name" value="Ig_I-set"/>
</dbReference>
<dbReference type="FunFam" id="2.60.40.10:FF:000062">
    <property type="entry name" value="Myosin-binding protein C, slow type"/>
    <property type="match status" value="1"/>
</dbReference>
<keyword evidence="5" id="KW-0963">Cytoplasm</keyword>
<dbReference type="InterPro" id="IPR003961">
    <property type="entry name" value="FN3_dom"/>
</dbReference>
<feature type="domain" description="Fibronectin type-III" evidence="14">
    <location>
        <begin position="1081"/>
        <end position="1175"/>
    </location>
</feature>
<dbReference type="Pfam" id="PF14604">
    <property type="entry name" value="SH3_9"/>
    <property type="match status" value="1"/>
</dbReference>
<dbReference type="Pfam" id="PF13895">
    <property type="entry name" value="Ig_2"/>
    <property type="match status" value="1"/>
</dbReference>
<dbReference type="SMART" id="SM00326">
    <property type="entry name" value="SH3"/>
    <property type="match status" value="1"/>
</dbReference>
<name>A0A9P0H2P4_NEZVI</name>
<dbReference type="FunFam" id="2.60.40.10:FF:000031">
    <property type="entry name" value="Myosin-binding protein C, slow type"/>
    <property type="match status" value="2"/>
</dbReference>
<evidence type="ECO:0000259" key="12">
    <source>
        <dbReference type="PROSITE" id="PS50002"/>
    </source>
</evidence>
<dbReference type="Pfam" id="PF07679">
    <property type="entry name" value="I-set"/>
    <property type="match status" value="10"/>
</dbReference>
<evidence type="ECO:0000256" key="6">
    <source>
        <dbReference type="ARBA" id="ARBA00022737"/>
    </source>
</evidence>
<feature type="domain" description="Ig-like" evidence="13">
    <location>
        <begin position="337"/>
        <end position="429"/>
    </location>
</feature>
<dbReference type="PRINTS" id="PR00014">
    <property type="entry name" value="FNTYPEIII"/>
</dbReference>
<dbReference type="Pfam" id="PF00041">
    <property type="entry name" value="fn3"/>
    <property type="match status" value="5"/>
</dbReference>
<evidence type="ECO:0000256" key="4">
    <source>
        <dbReference type="ARBA" id="ARBA00022443"/>
    </source>
</evidence>
<feature type="domain" description="Ig-like" evidence="13">
    <location>
        <begin position="805"/>
        <end position="888"/>
    </location>
</feature>
<dbReference type="SMART" id="SM00060">
    <property type="entry name" value="FN3"/>
    <property type="match status" value="5"/>
</dbReference>
<feature type="domain" description="Ig-like" evidence="13">
    <location>
        <begin position="1181"/>
        <end position="1266"/>
    </location>
</feature>
<evidence type="ECO:0000256" key="2">
    <source>
        <dbReference type="ARBA" id="ARBA00004496"/>
    </source>
</evidence>
<evidence type="ECO:0000259" key="14">
    <source>
        <dbReference type="PROSITE" id="PS50853"/>
    </source>
</evidence>
<dbReference type="InterPro" id="IPR013783">
    <property type="entry name" value="Ig-like_fold"/>
</dbReference>
<proteinExistence type="inferred from homology"/>
<dbReference type="GO" id="GO:0045214">
    <property type="term" value="P:sarcomere organization"/>
    <property type="evidence" value="ECO:0007669"/>
    <property type="project" value="TreeGrafter"/>
</dbReference>
<evidence type="ECO:0000256" key="5">
    <source>
        <dbReference type="ARBA" id="ARBA00022490"/>
    </source>
</evidence>
<reference evidence="15" key="1">
    <citation type="submission" date="2022-01" db="EMBL/GenBank/DDBJ databases">
        <authorList>
            <person name="King R."/>
        </authorList>
    </citation>
    <scope>NUCLEOTIDE SEQUENCE</scope>
</reference>
<dbReference type="GO" id="GO:0005634">
    <property type="term" value="C:nucleus"/>
    <property type="evidence" value="ECO:0007669"/>
    <property type="project" value="UniProtKB-SubCell"/>
</dbReference>
<feature type="domain" description="Ig-like" evidence="13">
    <location>
        <begin position="715"/>
        <end position="799"/>
    </location>
</feature>
<dbReference type="FunFam" id="2.60.40.10:FF:000056">
    <property type="entry name" value="twitchin isoform X4"/>
    <property type="match status" value="2"/>
</dbReference>
<feature type="domain" description="Fibronectin type-III" evidence="14">
    <location>
        <begin position="1693"/>
        <end position="1789"/>
    </location>
</feature>
<keyword evidence="4 11" id="KW-0728">SH3 domain</keyword>
<evidence type="ECO:0000256" key="9">
    <source>
        <dbReference type="ARBA" id="ARBA00023319"/>
    </source>
</evidence>
<feature type="domain" description="Ig-like" evidence="13">
    <location>
        <begin position="624"/>
        <end position="709"/>
    </location>
</feature>
<dbReference type="CDD" id="cd00063">
    <property type="entry name" value="FN3"/>
    <property type="match status" value="5"/>
</dbReference>
<dbReference type="FunFam" id="2.60.40.10:FF:000107">
    <property type="entry name" value="Myosin, light chain kinase a"/>
    <property type="match status" value="2"/>
</dbReference>
<dbReference type="SMART" id="SM00408">
    <property type="entry name" value="IGc2"/>
    <property type="match status" value="11"/>
</dbReference>